<keyword evidence="7" id="KW-1185">Reference proteome</keyword>
<evidence type="ECO:0000259" key="5">
    <source>
        <dbReference type="PROSITE" id="PS50977"/>
    </source>
</evidence>
<dbReference type="PANTHER" id="PTHR30055:SF238">
    <property type="entry name" value="MYCOFACTOCIN BIOSYNTHESIS TRANSCRIPTIONAL REGULATOR MFTR-RELATED"/>
    <property type="match status" value="1"/>
</dbReference>
<dbReference type="GO" id="GO:0003700">
    <property type="term" value="F:DNA-binding transcription factor activity"/>
    <property type="evidence" value="ECO:0007669"/>
    <property type="project" value="TreeGrafter"/>
</dbReference>
<comment type="caution">
    <text evidence="6">The sequence shown here is derived from an EMBL/GenBank/DDBJ whole genome shotgun (WGS) entry which is preliminary data.</text>
</comment>
<feature type="DNA-binding region" description="H-T-H motif" evidence="4">
    <location>
        <begin position="19"/>
        <end position="38"/>
    </location>
</feature>
<dbReference type="PRINTS" id="PR00455">
    <property type="entry name" value="HTHTETR"/>
</dbReference>
<keyword evidence="3" id="KW-0804">Transcription</keyword>
<dbReference type="InterPro" id="IPR001647">
    <property type="entry name" value="HTH_TetR"/>
</dbReference>
<dbReference type="InterPro" id="IPR009057">
    <property type="entry name" value="Homeodomain-like_sf"/>
</dbReference>
<dbReference type="Proteomes" id="UP000633205">
    <property type="component" value="Unassembled WGS sequence"/>
</dbReference>
<dbReference type="EMBL" id="BMHO01000001">
    <property type="protein sequence ID" value="GGD37327.1"/>
    <property type="molecule type" value="Genomic_DNA"/>
</dbReference>
<dbReference type="AlphaFoldDB" id="A0A917DH95"/>
<dbReference type="GO" id="GO:0000976">
    <property type="term" value="F:transcription cis-regulatory region binding"/>
    <property type="evidence" value="ECO:0007669"/>
    <property type="project" value="TreeGrafter"/>
</dbReference>
<evidence type="ECO:0000256" key="1">
    <source>
        <dbReference type="ARBA" id="ARBA00023015"/>
    </source>
</evidence>
<name>A0A917DH95_9MICO</name>
<protein>
    <recommendedName>
        <fullName evidence="5">HTH tetR-type domain-containing protein</fullName>
    </recommendedName>
</protein>
<dbReference type="InterPro" id="IPR050109">
    <property type="entry name" value="HTH-type_TetR-like_transc_reg"/>
</dbReference>
<evidence type="ECO:0000256" key="4">
    <source>
        <dbReference type="PROSITE-ProRule" id="PRU00335"/>
    </source>
</evidence>
<sequence>MLAEAACELFLEQGYDETNVAEIASRAGVGRSSFFNYAAGKADLLWGGLDERITEIASAVSSGEAPATALRRLADGFAPDALALAFANAETMRIEAHLERESALRAWRIAHIASRGLRRTGTDPLVAEVTAGAYGAAALAAIRAWAAAGAGTAPLADHLERALDVLSGPGSSLD</sequence>
<reference evidence="6" key="1">
    <citation type="journal article" date="2014" name="Int. J. Syst. Evol. Microbiol.">
        <title>Complete genome sequence of Corynebacterium casei LMG S-19264T (=DSM 44701T), isolated from a smear-ripened cheese.</title>
        <authorList>
            <consortium name="US DOE Joint Genome Institute (JGI-PGF)"/>
            <person name="Walter F."/>
            <person name="Albersmeier A."/>
            <person name="Kalinowski J."/>
            <person name="Ruckert C."/>
        </authorList>
    </citation>
    <scope>NUCLEOTIDE SEQUENCE</scope>
    <source>
        <strain evidence="6">CGMCC 1.15152</strain>
    </source>
</reference>
<accession>A0A917DH95</accession>
<evidence type="ECO:0000256" key="3">
    <source>
        <dbReference type="ARBA" id="ARBA00023163"/>
    </source>
</evidence>
<evidence type="ECO:0000313" key="7">
    <source>
        <dbReference type="Proteomes" id="UP000633205"/>
    </source>
</evidence>
<keyword evidence="2 4" id="KW-0238">DNA-binding</keyword>
<reference evidence="6" key="2">
    <citation type="submission" date="2020-09" db="EMBL/GenBank/DDBJ databases">
        <authorList>
            <person name="Sun Q."/>
            <person name="Zhou Y."/>
        </authorList>
    </citation>
    <scope>NUCLEOTIDE SEQUENCE</scope>
    <source>
        <strain evidence="6">CGMCC 1.15152</strain>
    </source>
</reference>
<gene>
    <name evidence="6" type="ORF">GCM10010915_17650</name>
</gene>
<dbReference type="SUPFAM" id="SSF46689">
    <property type="entry name" value="Homeodomain-like"/>
    <property type="match status" value="1"/>
</dbReference>
<proteinExistence type="predicted"/>
<dbReference type="Pfam" id="PF00440">
    <property type="entry name" value="TetR_N"/>
    <property type="match status" value="1"/>
</dbReference>
<dbReference type="PROSITE" id="PS50977">
    <property type="entry name" value="HTH_TETR_2"/>
    <property type="match status" value="1"/>
</dbReference>
<feature type="domain" description="HTH tetR-type" evidence="5">
    <location>
        <begin position="1"/>
        <end position="56"/>
    </location>
</feature>
<keyword evidence="1" id="KW-0805">Transcription regulation</keyword>
<organism evidence="6 7">
    <name type="scientific">Microbacterium faecale</name>
    <dbReference type="NCBI Taxonomy" id="1804630"/>
    <lineage>
        <taxon>Bacteria</taxon>
        <taxon>Bacillati</taxon>
        <taxon>Actinomycetota</taxon>
        <taxon>Actinomycetes</taxon>
        <taxon>Micrococcales</taxon>
        <taxon>Microbacteriaceae</taxon>
        <taxon>Microbacterium</taxon>
    </lineage>
</organism>
<evidence type="ECO:0000313" key="6">
    <source>
        <dbReference type="EMBL" id="GGD37327.1"/>
    </source>
</evidence>
<evidence type="ECO:0000256" key="2">
    <source>
        <dbReference type="ARBA" id="ARBA00023125"/>
    </source>
</evidence>
<dbReference type="PANTHER" id="PTHR30055">
    <property type="entry name" value="HTH-TYPE TRANSCRIPTIONAL REGULATOR RUTR"/>
    <property type="match status" value="1"/>
</dbReference>
<dbReference type="Gene3D" id="1.10.357.10">
    <property type="entry name" value="Tetracycline Repressor, domain 2"/>
    <property type="match status" value="1"/>
</dbReference>